<keyword evidence="2" id="KW-1185">Reference proteome</keyword>
<evidence type="ECO:0000313" key="1">
    <source>
        <dbReference type="EMBL" id="KAJ0174728.1"/>
    </source>
</evidence>
<accession>A0ACC1CSU2</accession>
<dbReference type="Proteomes" id="UP000824533">
    <property type="component" value="Linkage Group LG17"/>
</dbReference>
<reference evidence="1 2" key="1">
    <citation type="journal article" date="2021" name="Front. Genet.">
        <title>Chromosome-Level Genome Assembly Reveals Significant Gene Expansion in the Toll and IMD Signaling Pathways of Dendrolimus kikuchii.</title>
        <authorList>
            <person name="Zhou J."/>
            <person name="Wu P."/>
            <person name="Xiong Z."/>
            <person name="Liu N."/>
            <person name="Zhao N."/>
            <person name="Ji M."/>
            <person name="Qiu Y."/>
            <person name="Yang B."/>
        </authorList>
    </citation>
    <scope>NUCLEOTIDE SEQUENCE [LARGE SCALE GENOMIC DNA]</scope>
    <source>
        <strain evidence="1">Ann1</strain>
    </source>
</reference>
<evidence type="ECO:0000313" key="2">
    <source>
        <dbReference type="Proteomes" id="UP000824533"/>
    </source>
</evidence>
<sequence length="91" mass="10394">MYISVTVVLAVMVGCIKAHTQCVSTIPVCGNDGVTYRNICIFEETQQLDNELVPLYLGSCEEVTYTLRRSHGKKKTYEKGKKDRLRLWFFG</sequence>
<comment type="caution">
    <text evidence="1">The sequence shown here is derived from an EMBL/GenBank/DDBJ whole genome shotgun (WGS) entry which is preliminary data.</text>
</comment>
<gene>
    <name evidence="1" type="ORF">K1T71_009836</name>
</gene>
<organism evidence="1 2">
    <name type="scientific">Dendrolimus kikuchii</name>
    <dbReference type="NCBI Taxonomy" id="765133"/>
    <lineage>
        <taxon>Eukaryota</taxon>
        <taxon>Metazoa</taxon>
        <taxon>Ecdysozoa</taxon>
        <taxon>Arthropoda</taxon>
        <taxon>Hexapoda</taxon>
        <taxon>Insecta</taxon>
        <taxon>Pterygota</taxon>
        <taxon>Neoptera</taxon>
        <taxon>Endopterygota</taxon>
        <taxon>Lepidoptera</taxon>
        <taxon>Glossata</taxon>
        <taxon>Ditrysia</taxon>
        <taxon>Bombycoidea</taxon>
        <taxon>Lasiocampidae</taxon>
        <taxon>Dendrolimus</taxon>
    </lineage>
</organism>
<dbReference type="EMBL" id="CM034403">
    <property type="protein sequence ID" value="KAJ0174728.1"/>
    <property type="molecule type" value="Genomic_DNA"/>
</dbReference>
<protein>
    <submittedName>
        <fullName evidence="1">Uncharacterized protein</fullName>
    </submittedName>
</protein>
<proteinExistence type="predicted"/>
<name>A0ACC1CSU2_9NEOP</name>